<reference evidence="3" key="2">
    <citation type="submission" date="2021-01" db="EMBL/GenBank/DDBJ databases">
        <title>Genome Sequencing of Type Strains.</title>
        <authorList>
            <person name="Lemaire J.F."/>
            <person name="Inderbitzin P."/>
            <person name="Collins S.B."/>
            <person name="Wespe N."/>
            <person name="Knight-Connoni V."/>
        </authorList>
    </citation>
    <scope>NUCLEOTIDE SEQUENCE</scope>
    <source>
        <strain evidence="3">DSM 14562</strain>
    </source>
</reference>
<accession>A0AA41A282</accession>
<dbReference type="EMBL" id="JACHNX010000016">
    <property type="protein sequence ID" value="MBB4610943.1"/>
    <property type="molecule type" value="Genomic_DNA"/>
</dbReference>
<keyword evidence="4" id="KW-1185">Reference proteome</keyword>
<evidence type="ECO:0000313" key="3">
    <source>
        <dbReference type="EMBL" id="MBN3558758.1"/>
    </source>
</evidence>
<evidence type="ECO:0000256" key="1">
    <source>
        <dbReference type="SAM" id="Coils"/>
    </source>
</evidence>
<sequence>MAYATDIAPAGHHVRCGTLRFIRIDRHPLDKPRHDQCGLPAYRRICQRAAQGGDPRPKLSLQNRWRWKRGRQNHPSVDGSGSPDQAGLFRFPFVDHLTQGRGRDTRPQIFVPIAQFALQLLQPDRGRVSRSQDRLAATPDQAPQADIIADLKRLRRENEILRQARDILRWTPAFFAREENR</sequence>
<proteinExistence type="predicted"/>
<protein>
    <recommendedName>
        <fullName evidence="6">Transposase</fullName>
    </recommendedName>
</protein>
<dbReference type="EMBL" id="JAFHKU010000130">
    <property type="protein sequence ID" value="MBN3558758.1"/>
    <property type="molecule type" value="Genomic_DNA"/>
</dbReference>
<organism evidence="3 5">
    <name type="scientific">Sphingomonas yabuuchiae</name>
    <dbReference type="NCBI Taxonomy" id="172044"/>
    <lineage>
        <taxon>Bacteria</taxon>
        <taxon>Pseudomonadati</taxon>
        <taxon>Pseudomonadota</taxon>
        <taxon>Alphaproteobacteria</taxon>
        <taxon>Sphingomonadales</taxon>
        <taxon>Sphingomonadaceae</taxon>
        <taxon>Sphingomonas</taxon>
    </lineage>
</organism>
<reference evidence="2 4" key="1">
    <citation type="submission" date="2020-08" db="EMBL/GenBank/DDBJ databases">
        <title>Genomic Encyclopedia of Type Strains, Phase IV (KMG-IV): sequencing the most valuable type-strain genomes for metagenomic binning, comparative biology and taxonomic classification.</title>
        <authorList>
            <person name="Goeker M."/>
        </authorList>
    </citation>
    <scope>NUCLEOTIDE SEQUENCE [LARGE SCALE GENOMIC DNA]</scope>
    <source>
        <strain evidence="2 4">DSM 14562</strain>
    </source>
</reference>
<comment type="caution">
    <text evidence="3">The sequence shown here is derived from an EMBL/GenBank/DDBJ whole genome shotgun (WGS) entry which is preliminary data.</text>
</comment>
<dbReference type="Proteomes" id="UP000584663">
    <property type="component" value="Unassembled WGS sequence"/>
</dbReference>
<dbReference type="Proteomes" id="UP000704529">
    <property type="component" value="Unassembled WGS sequence"/>
</dbReference>
<evidence type="ECO:0000313" key="2">
    <source>
        <dbReference type="EMBL" id="MBB4610943.1"/>
    </source>
</evidence>
<feature type="coiled-coil region" evidence="1">
    <location>
        <begin position="144"/>
        <end position="171"/>
    </location>
</feature>
<gene>
    <name evidence="2" type="ORF">GGQ89_003182</name>
    <name evidence="3" type="ORF">JYA60_11025</name>
</gene>
<keyword evidence="1" id="KW-0175">Coiled coil</keyword>
<name>A0AA41A282_9SPHN</name>
<evidence type="ECO:0008006" key="6">
    <source>
        <dbReference type="Google" id="ProtNLM"/>
    </source>
</evidence>
<dbReference type="AlphaFoldDB" id="A0AA41A282"/>
<evidence type="ECO:0000313" key="5">
    <source>
        <dbReference type="Proteomes" id="UP000704529"/>
    </source>
</evidence>
<evidence type="ECO:0000313" key="4">
    <source>
        <dbReference type="Proteomes" id="UP000584663"/>
    </source>
</evidence>